<protein>
    <recommendedName>
        <fullName evidence="3">Chemotaxis protein</fullName>
    </recommendedName>
</protein>
<keyword evidence="2" id="KW-1185">Reference proteome</keyword>
<evidence type="ECO:0000313" key="2">
    <source>
        <dbReference type="Proteomes" id="UP001411173"/>
    </source>
</evidence>
<name>A0ABU9UZ49_9ENTR</name>
<organism evidence="1 2">
    <name type="scientific">Phytobacter palmae</name>
    <dbReference type="NCBI Taxonomy" id="1855371"/>
    <lineage>
        <taxon>Bacteria</taxon>
        <taxon>Pseudomonadati</taxon>
        <taxon>Pseudomonadota</taxon>
        <taxon>Gammaproteobacteria</taxon>
        <taxon>Enterobacterales</taxon>
        <taxon>Enterobacteriaceae</taxon>
        <taxon>Phytobacter</taxon>
    </lineage>
</organism>
<evidence type="ECO:0008006" key="3">
    <source>
        <dbReference type="Google" id="ProtNLM"/>
    </source>
</evidence>
<comment type="caution">
    <text evidence="1">The sequence shown here is derived from an EMBL/GenBank/DDBJ whole genome shotgun (WGS) entry which is preliminary data.</text>
</comment>
<dbReference type="EMBL" id="JBCIVJ010000001">
    <property type="protein sequence ID" value="MEN0577651.1"/>
    <property type="molecule type" value="Genomic_DNA"/>
</dbReference>
<dbReference type="Proteomes" id="UP001411173">
    <property type="component" value="Unassembled WGS sequence"/>
</dbReference>
<sequence>MSIDADVLYRTIKQSPDIIEGLKTGLYKIYGGVIRVTKGHEKAGSIVAHLMFPSDAEKAQEGIESLKNVLSSQMGTIQSGIETLQGSVNTLQMLQSANLALSGLNLAVSVAGFAIVCHKLNRIESLLHSQSQKLDTLLHLALDARQRESFRDIASFNAALNTARQFAEMGDIAQLKTLVHDLNAQYEFTSLALKNTANAVNSPEFYPSLHELSILQERFMYLGLFRSFIQQKIGAPRYALESLEQLNADWLEINTTIVDGISHSPATLQQLSRQDGDNLLSFLSYRKTRIEAIEYQSNLLRLAIEKPEILEFINASNDEILVLAA</sequence>
<gene>
    <name evidence="1" type="ORF">AAIG39_01335</name>
</gene>
<dbReference type="RefSeq" id="WP_090082356.1">
    <property type="nucleotide sequence ID" value="NZ_JBCIVJ010000001.1"/>
</dbReference>
<reference evidence="1 2" key="1">
    <citation type="submission" date="2024-02" db="EMBL/GenBank/DDBJ databases">
        <title>Whole genome of MDR Enterobacteriaceae from southern Thailand.</title>
        <authorList>
            <person name="Surachat K."/>
        </authorList>
    </citation>
    <scope>NUCLEOTIDE SEQUENCE [LARGE SCALE GENOMIC DNA]</scope>
    <source>
        <strain evidence="1 2">PSU_29</strain>
    </source>
</reference>
<accession>A0ABU9UZ49</accession>
<proteinExistence type="predicted"/>
<evidence type="ECO:0000313" key="1">
    <source>
        <dbReference type="EMBL" id="MEN0577651.1"/>
    </source>
</evidence>